<dbReference type="EMBL" id="FOPW01000003">
    <property type="protein sequence ID" value="SFH32507.1"/>
    <property type="molecule type" value="Genomic_DNA"/>
</dbReference>
<dbReference type="Gene3D" id="1.10.150.240">
    <property type="entry name" value="Putative phosphatase, domain 2"/>
    <property type="match status" value="1"/>
</dbReference>
<proteinExistence type="predicted"/>
<dbReference type="InterPro" id="IPR036412">
    <property type="entry name" value="HAD-like_sf"/>
</dbReference>
<organism evidence="1 2">
    <name type="scientific">Cryobacterium levicorallinum</name>
    <dbReference type="NCBI Taxonomy" id="995038"/>
    <lineage>
        <taxon>Bacteria</taxon>
        <taxon>Bacillati</taxon>
        <taxon>Actinomycetota</taxon>
        <taxon>Actinomycetes</taxon>
        <taxon>Micrococcales</taxon>
        <taxon>Microbacteriaceae</taxon>
        <taxon>Cryobacterium</taxon>
    </lineage>
</organism>
<keyword evidence="2" id="KW-1185">Reference proteome</keyword>
<dbReference type="CDD" id="cd07505">
    <property type="entry name" value="HAD_BPGM-like"/>
    <property type="match status" value="1"/>
</dbReference>
<dbReference type="SFLD" id="SFLDG01129">
    <property type="entry name" value="C1.5:_HAD__Beta-PGM__Phosphata"/>
    <property type="match status" value="1"/>
</dbReference>
<evidence type="ECO:0000313" key="2">
    <source>
        <dbReference type="Proteomes" id="UP000199681"/>
    </source>
</evidence>
<dbReference type="InterPro" id="IPR023198">
    <property type="entry name" value="PGP-like_dom2"/>
</dbReference>
<sequence>MALDLNPVNVSPVPPSAPVSLPAAVLWDMDGTIVDTEPYWMRAETELVAEFGGVWTHDDGMLLVGSGLWNSAAILQSRGVDLTPDAIVARLTDRVQQQLAEHGIPWRPGSRELLQELKAAAVPTALVTMSVERLARQIIDLIDFPAFDLVIAGDMVANSKPHPDPYLVAAERLGVDPRRCIAIEDSVPGVASAVAAGTITIAVPHQIDLPESDDYTRWSTLVGRTIDDLAALYRFSTAELSEPVHLLAPTRAAQHESAPLA</sequence>
<dbReference type="SFLD" id="SFLDS00003">
    <property type="entry name" value="Haloacid_Dehalogenase"/>
    <property type="match status" value="1"/>
</dbReference>
<protein>
    <submittedName>
        <fullName evidence="1">Haloacid dehalogenase superfamily, subfamily IA, variant 3 with third motif having DD or ED</fullName>
    </submittedName>
</protein>
<dbReference type="Proteomes" id="UP000199681">
    <property type="component" value="Unassembled WGS sequence"/>
</dbReference>
<dbReference type="PRINTS" id="PR00413">
    <property type="entry name" value="HADHALOGNASE"/>
</dbReference>
<dbReference type="Pfam" id="PF00702">
    <property type="entry name" value="Hydrolase"/>
    <property type="match status" value="1"/>
</dbReference>
<dbReference type="PANTHER" id="PTHR18901:SF38">
    <property type="entry name" value="PSEUDOURIDINE-5'-PHOSPHATASE"/>
    <property type="match status" value="1"/>
</dbReference>
<comment type="caution">
    <text evidence="1">The sequence shown here is derived from an EMBL/GenBank/DDBJ whole genome shotgun (WGS) entry which is preliminary data.</text>
</comment>
<name>A0ABY1EB08_9MICO</name>
<dbReference type="PANTHER" id="PTHR18901">
    <property type="entry name" value="2-DEOXYGLUCOSE-6-PHOSPHATE PHOSPHATASE 2"/>
    <property type="match status" value="1"/>
</dbReference>
<evidence type="ECO:0000313" key="1">
    <source>
        <dbReference type="EMBL" id="SFH32507.1"/>
    </source>
</evidence>
<gene>
    <name evidence="1" type="ORF">SAMN05216274_103131</name>
</gene>
<reference evidence="1 2" key="1">
    <citation type="submission" date="2016-10" db="EMBL/GenBank/DDBJ databases">
        <authorList>
            <person name="Varghese N."/>
            <person name="Submissions S."/>
        </authorList>
    </citation>
    <scope>NUCLEOTIDE SEQUENCE [LARGE SCALE GENOMIC DNA]</scope>
    <source>
        <strain evidence="1 2">GMCC 1.11211</strain>
    </source>
</reference>
<accession>A0ABY1EB08</accession>
<dbReference type="Gene3D" id="3.40.50.1000">
    <property type="entry name" value="HAD superfamily/HAD-like"/>
    <property type="match status" value="1"/>
</dbReference>
<dbReference type="InterPro" id="IPR006439">
    <property type="entry name" value="HAD-SF_hydro_IA"/>
</dbReference>
<dbReference type="SUPFAM" id="SSF56784">
    <property type="entry name" value="HAD-like"/>
    <property type="match status" value="1"/>
</dbReference>
<dbReference type="InterPro" id="IPR023214">
    <property type="entry name" value="HAD_sf"/>
</dbReference>
<dbReference type="NCBIfam" id="TIGR01509">
    <property type="entry name" value="HAD-SF-IA-v3"/>
    <property type="match status" value="1"/>
</dbReference>